<accession>A0A919CNN6</accession>
<name>A0A919CNN6_9PROT</name>
<evidence type="ECO:0000259" key="6">
    <source>
        <dbReference type="PROSITE" id="PS51007"/>
    </source>
</evidence>
<dbReference type="InterPro" id="IPR009056">
    <property type="entry name" value="Cyt_c-like_dom"/>
</dbReference>
<reference evidence="7" key="2">
    <citation type="submission" date="2020-09" db="EMBL/GenBank/DDBJ databases">
        <authorList>
            <person name="Sun Q."/>
            <person name="Kim S."/>
        </authorList>
    </citation>
    <scope>NUCLEOTIDE SEQUENCE</scope>
    <source>
        <strain evidence="7">KCTC 42651</strain>
    </source>
</reference>
<evidence type="ECO:0000256" key="4">
    <source>
        <dbReference type="PROSITE-ProRule" id="PRU00433"/>
    </source>
</evidence>
<evidence type="ECO:0000256" key="2">
    <source>
        <dbReference type="ARBA" id="ARBA00022723"/>
    </source>
</evidence>
<evidence type="ECO:0000313" key="7">
    <source>
        <dbReference type="EMBL" id="GHD44669.1"/>
    </source>
</evidence>
<evidence type="ECO:0000256" key="5">
    <source>
        <dbReference type="SAM" id="SignalP"/>
    </source>
</evidence>
<dbReference type="EMBL" id="BMZS01000002">
    <property type="protein sequence ID" value="GHD44669.1"/>
    <property type="molecule type" value="Genomic_DNA"/>
</dbReference>
<feature type="signal peptide" evidence="5">
    <location>
        <begin position="1"/>
        <end position="24"/>
    </location>
</feature>
<dbReference type="Proteomes" id="UP000630353">
    <property type="component" value="Unassembled WGS sequence"/>
</dbReference>
<feature type="domain" description="Cytochrome c" evidence="6">
    <location>
        <begin position="49"/>
        <end position="155"/>
    </location>
</feature>
<keyword evidence="8" id="KW-1185">Reference proteome</keyword>
<keyword evidence="2 4" id="KW-0479">Metal-binding</keyword>
<comment type="caution">
    <text evidence="7">The sequence shown here is derived from an EMBL/GenBank/DDBJ whole genome shotgun (WGS) entry which is preliminary data.</text>
</comment>
<dbReference type="InterPro" id="IPR036909">
    <property type="entry name" value="Cyt_c-like_dom_sf"/>
</dbReference>
<dbReference type="RefSeq" id="WP_229836483.1">
    <property type="nucleotide sequence ID" value="NZ_BMZS01000002.1"/>
</dbReference>
<reference evidence="7" key="1">
    <citation type="journal article" date="2014" name="Int. J. Syst. Evol. Microbiol.">
        <title>Complete genome sequence of Corynebacterium casei LMG S-19264T (=DSM 44701T), isolated from a smear-ripened cheese.</title>
        <authorList>
            <consortium name="US DOE Joint Genome Institute (JGI-PGF)"/>
            <person name="Walter F."/>
            <person name="Albersmeier A."/>
            <person name="Kalinowski J."/>
            <person name="Ruckert C."/>
        </authorList>
    </citation>
    <scope>NUCLEOTIDE SEQUENCE</scope>
    <source>
        <strain evidence="7">KCTC 42651</strain>
    </source>
</reference>
<dbReference type="GO" id="GO:0020037">
    <property type="term" value="F:heme binding"/>
    <property type="evidence" value="ECO:0007669"/>
    <property type="project" value="InterPro"/>
</dbReference>
<evidence type="ECO:0000256" key="1">
    <source>
        <dbReference type="ARBA" id="ARBA00022617"/>
    </source>
</evidence>
<dbReference type="AlphaFoldDB" id="A0A919CNN6"/>
<keyword evidence="5" id="KW-0732">Signal</keyword>
<dbReference type="Gene3D" id="1.10.760.10">
    <property type="entry name" value="Cytochrome c-like domain"/>
    <property type="match status" value="1"/>
</dbReference>
<dbReference type="InterPro" id="IPR030999">
    <property type="entry name" value="Thiosulf_SoxX"/>
</dbReference>
<dbReference type="GO" id="GO:0009055">
    <property type="term" value="F:electron transfer activity"/>
    <property type="evidence" value="ECO:0007669"/>
    <property type="project" value="InterPro"/>
</dbReference>
<dbReference type="PROSITE" id="PS51007">
    <property type="entry name" value="CYTC"/>
    <property type="match status" value="1"/>
</dbReference>
<keyword evidence="3 4" id="KW-0408">Iron</keyword>
<evidence type="ECO:0000256" key="3">
    <source>
        <dbReference type="ARBA" id="ARBA00023004"/>
    </source>
</evidence>
<organism evidence="7 8">
    <name type="scientific">Thalassobaculum fulvum</name>
    <dbReference type="NCBI Taxonomy" id="1633335"/>
    <lineage>
        <taxon>Bacteria</taxon>
        <taxon>Pseudomonadati</taxon>
        <taxon>Pseudomonadota</taxon>
        <taxon>Alphaproteobacteria</taxon>
        <taxon>Rhodospirillales</taxon>
        <taxon>Thalassobaculaceae</taxon>
        <taxon>Thalassobaculum</taxon>
    </lineage>
</organism>
<keyword evidence="1 4" id="KW-0349">Heme</keyword>
<dbReference type="GO" id="GO:0046872">
    <property type="term" value="F:metal ion binding"/>
    <property type="evidence" value="ECO:0007669"/>
    <property type="project" value="UniProtKB-KW"/>
</dbReference>
<dbReference type="SUPFAM" id="SSF46626">
    <property type="entry name" value="Cytochrome c"/>
    <property type="match status" value="1"/>
</dbReference>
<feature type="chain" id="PRO_5037380311" evidence="5">
    <location>
        <begin position="25"/>
        <end position="156"/>
    </location>
</feature>
<proteinExistence type="predicted"/>
<dbReference type="NCBIfam" id="TIGR04485">
    <property type="entry name" value="thiosulf_SoxX"/>
    <property type="match status" value="1"/>
</dbReference>
<sequence>MRDTCKNGLIGAALLMAVGTSAWAAGPVGPNDVKFEDATVKASLTGQPGDAAAGRKAFADKKLGNCLACHKNSEMSEQLFHGEVGTPLDGVADRWKPEELRAIVVNSKQVFGPDTVMPGFYTLEVGTHVAKNFQGQTILTAQQVEDIVAYLGTLKE</sequence>
<dbReference type="Pfam" id="PF00034">
    <property type="entry name" value="Cytochrom_C"/>
    <property type="match status" value="1"/>
</dbReference>
<evidence type="ECO:0000313" key="8">
    <source>
        <dbReference type="Proteomes" id="UP000630353"/>
    </source>
</evidence>
<gene>
    <name evidence="7" type="primary">soxX</name>
    <name evidence="7" type="ORF">GCM10017083_12340</name>
</gene>
<protein>
    <submittedName>
        <fullName evidence="7">Sulfur oxidation c-type cytochrome SoxX</fullName>
    </submittedName>
</protein>